<dbReference type="GO" id="GO:0010167">
    <property type="term" value="P:response to nitrate"/>
    <property type="evidence" value="ECO:0000318"/>
    <property type="project" value="GO_Central"/>
</dbReference>
<dbReference type="KEGG" id="atr:18442042"/>
<sequence length="202" mass="22763">MATKKVCRPFLLLFFASYAAGGVLFSTLKPTLVVQASPRAGSVLNVGEDRITVTWSLNQSFPKGMDQQYKKIKVKLCYAPISQKDRAWRKTVDDIKKDKTCQFKIAAQPYNSTATVAWLIERDTPTATYFIRTYALDSQDNEVTYGQTTNKNKTTNLFVIQGISGRQASLDVAAAVFSVFSVFSLFAFFIREKWAAKRVQRK</sequence>
<dbReference type="Gramene" id="ERN13795">
    <property type="protein sequence ID" value="ERN13795"/>
    <property type="gene ID" value="AMTR_s00049p00207930"/>
</dbReference>
<evidence type="ECO:0000256" key="1">
    <source>
        <dbReference type="PIRNR" id="PIRNR012939"/>
    </source>
</evidence>
<accession>W1Q0W7</accession>
<keyword evidence="1" id="KW-1133">Transmembrane helix</keyword>
<dbReference type="EMBL" id="KI392567">
    <property type="protein sequence ID" value="ERN13795.1"/>
    <property type="molecule type" value="Genomic_DNA"/>
</dbReference>
<dbReference type="eggNOG" id="ENOG502RXTZ">
    <property type="taxonomic scope" value="Eukaryota"/>
</dbReference>
<dbReference type="Proteomes" id="UP000017836">
    <property type="component" value="Unassembled WGS sequence"/>
</dbReference>
<keyword evidence="1" id="KW-0534">Nitrate assimilation</keyword>
<keyword evidence="1" id="KW-1003">Cell membrane</keyword>
<dbReference type="PANTHER" id="PTHR34806:SF1">
    <property type="entry name" value="HIGH-AFFINITY NITRATE TRANSPORTER 3.1"/>
    <property type="match status" value="1"/>
</dbReference>
<evidence type="ECO:0000313" key="3">
    <source>
        <dbReference type="Proteomes" id="UP000017836"/>
    </source>
</evidence>
<dbReference type="OrthoDB" id="2015470at2759"/>
<dbReference type="OMA" id="ANDHEVA"/>
<comment type="function">
    <text evidence="1">Involved in nitrate transport.</text>
</comment>
<dbReference type="Pfam" id="PF16974">
    <property type="entry name" value="NAR2"/>
    <property type="match status" value="1"/>
</dbReference>
<dbReference type="PANTHER" id="PTHR34806">
    <property type="entry name" value="HIGH-AFFINITY NITRATE TRANSPORTER 3.2"/>
    <property type="match status" value="1"/>
</dbReference>
<dbReference type="InterPro" id="IPR016605">
    <property type="entry name" value="Transptr_NO3_Nar2"/>
</dbReference>
<proteinExistence type="inferred from homology"/>
<evidence type="ECO:0000313" key="2">
    <source>
        <dbReference type="EMBL" id="ERN13795.1"/>
    </source>
</evidence>
<gene>
    <name evidence="2" type="ORF">AMTR_s00049p00207930</name>
</gene>
<protein>
    <recommendedName>
        <fullName evidence="1">High-affinity nitrate transporter</fullName>
    </recommendedName>
</protein>
<dbReference type="GO" id="GO:0015112">
    <property type="term" value="F:nitrate transmembrane transporter activity"/>
    <property type="evidence" value="ECO:0000318"/>
    <property type="project" value="GO_Central"/>
</dbReference>
<keyword evidence="1" id="KW-0812">Transmembrane</keyword>
<feature type="transmembrane region" description="Helical" evidence="1">
    <location>
        <begin position="172"/>
        <end position="190"/>
    </location>
</feature>
<dbReference type="GO" id="GO:0005886">
    <property type="term" value="C:plasma membrane"/>
    <property type="evidence" value="ECO:0007669"/>
    <property type="project" value="UniProtKB-UniRule"/>
</dbReference>
<dbReference type="HOGENOM" id="CLU_093989_0_0_1"/>
<name>W1Q0W7_AMBTC</name>
<keyword evidence="1" id="KW-0472">Membrane</keyword>
<dbReference type="PIRSF" id="PIRSF012939">
    <property type="entry name" value="Transpt_NO3_Nar2"/>
    <property type="match status" value="1"/>
</dbReference>
<keyword evidence="3" id="KW-1185">Reference proteome</keyword>
<dbReference type="AlphaFoldDB" id="W1Q0W7"/>
<reference evidence="3" key="1">
    <citation type="journal article" date="2013" name="Science">
        <title>The Amborella genome and the evolution of flowering plants.</title>
        <authorList>
            <consortium name="Amborella Genome Project"/>
        </authorList>
    </citation>
    <scope>NUCLEOTIDE SEQUENCE [LARGE SCALE GENOMIC DNA]</scope>
</reference>
<comment type="similarity">
    <text evidence="1">Belongs to the NAR2 family.</text>
</comment>
<organism evidence="2 3">
    <name type="scientific">Amborella trichopoda</name>
    <dbReference type="NCBI Taxonomy" id="13333"/>
    <lineage>
        <taxon>Eukaryota</taxon>
        <taxon>Viridiplantae</taxon>
        <taxon>Streptophyta</taxon>
        <taxon>Embryophyta</taxon>
        <taxon>Tracheophyta</taxon>
        <taxon>Spermatophyta</taxon>
        <taxon>Magnoliopsida</taxon>
        <taxon>Amborellales</taxon>
        <taxon>Amborellaceae</taxon>
        <taxon>Amborella</taxon>
    </lineage>
</organism>
<dbReference type="GO" id="GO:0042128">
    <property type="term" value="P:nitrate assimilation"/>
    <property type="evidence" value="ECO:0007669"/>
    <property type="project" value="UniProtKB-UniRule"/>
</dbReference>